<organism evidence="5 6">
    <name type="scientific">Celeribacter indicus</name>
    <dbReference type="NCBI Taxonomy" id="1208324"/>
    <lineage>
        <taxon>Bacteria</taxon>
        <taxon>Pseudomonadati</taxon>
        <taxon>Pseudomonadota</taxon>
        <taxon>Alphaproteobacteria</taxon>
        <taxon>Rhodobacterales</taxon>
        <taxon>Roseobacteraceae</taxon>
        <taxon>Celeribacter</taxon>
    </lineage>
</organism>
<evidence type="ECO:0000256" key="3">
    <source>
        <dbReference type="ARBA" id="ARBA00022729"/>
    </source>
</evidence>
<evidence type="ECO:0000256" key="2">
    <source>
        <dbReference type="ARBA" id="ARBA00022448"/>
    </source>
</evidence>
<comment type="similarity">
    <text evidence="1">Belongs to the bacterial solute-binding protein 1 family.</text>
</comment>
<feature type="signal peptide" evidence="4">
    <location>
        <begin position="1"/>
        <end position="26"/>
    </location>
</feature>
<dbReference type="AlphaFoldDB" id="A0A0B5E8T2"/>
<dbReference type="PANTHER" id="PTHR30061">
    <property type="entry name" value="MALTOSE-BINDING PERIPLASMIC PROTEIN"/>
    <property type="match status" value="1"/>
</dbReference>
<gene>
    <name evidence="5" type="ORF">P73_4002</name>
</gene>
<accession>A0A0B5E8T2</accession>
<dbReference type="GO" id="GO:0015768">
    <property type="term" value="P:maltose transport"/>
    <property type="evidence" value="ECO:0007669"/>
    <property type="project" value="TreeGrafter"/>
</dbReference>
<sequence>MEFNVTIKRNLIAGTALALSATAAMAQEEIVFVSCGSGSDPQAAVQAEHIADWEAANPDYTVNLEFVAWSQCQERVMTLAAAGNAPAVAYLGSRVLKQLSESGLIRPIDLSAEELDSYEPSVLSTVSFDQKVWGMPRAFSSQALFYNKTLFAEAGVDMPEGPTTWEELLAAAKAVSENTDADGFGMPADTTDTAMHAWMNFLYSNGGAILDADGNVTFDSPAVVETLAMYGELAKYSQNGPLAYDRASLEPLFSEGRIAMYTTGGWGRSKTGDVDYGIAFVPHGPSGESGSVLITDSLVVFDNTGVGDTAEDLVTYLTAPERQADFDLAGGWTPIRKTAAIDALIAEDPSWSYFIDSVPSGGSEPLFVDYIGMRDAINEAIQTVVVGDGTAEEAADTAQAELEDLLD</sequence>
<reference evidence="5 6" key="1">
    <citation type="journal article" date="2014" name="Int. J. Syst. Evol. Microbiol.">
        <title>Celeribacter indicus sp. nov., a polycyclic aromatic hydrocarbon-degrading bacterium from deep-sea sediment and reclassification of Huaishuia halophila as Celeribacter halophilus comb. nov.</title>
        <authorList>
            <person name="Lai Q."/>
            <person name="Cao J."/>
            <person name="Yuan J."/>
            <person name="Li F."/>
            <person name="Shao Z."/>
        </authorList>
    </citation>
    <scope>NUCLEOTIDE SEQUENCE [LARGE SCALE GENOMIC DNA]</scope>
    <source>
        <strain evidence="5">P73</strain>
    </source>
</reference>
<dbReference type="Gene3D" id="3.40.190.10">
    <property type="entry name" value="Periplasmic binding protein-like II"/>
    <property type="match status" value="1"/>
</dbReference>
<protein>
    <submittedName>
        <fullName evidence="5">Extracellular solute-binding protein family 1</fullName>
    </submittedName>
</protein>
<name>A0A0B5E8T2_9RHOB</name>
<dbReference type="PANTHER" id="PTHR30061:SF50">
    <property type="entry name" value="MALTOSE_MALTODEXTRIN-BINDING PERIPLASMIC PROTEIN"/>
    <property type="match status" value="1"/>
</dbReference>
<evidence type="ECO:0000313" key="5">
    <source>
        <dbReference type="EMBL" id="AJE48717.1"/>
    </source>
</evidence>
<keyword evidence="3 4" id="KW-0732">Signal</keyword>
<dbReference type="GO" id="GO:1901982">
    <property type="term" value="F:maltose binding"/>
    <property type="evidence" value="ECO:0007669"/>
    <property type="project" value="TreeGrafter"/>
</dbReference>
<dbReference type="Pfam" id="PF01547">
    <property type="entry name" value="SBP_bac_1"/>
    <property type="match status" value="1"/>
</dbReference>
<dbReference type="HOGENOM" id="CLU_031285_10_0_5"/>
<dbReference type="KEGG" id="cid:P73_4002"/>
<dbReference type="STRING" id="1208324.P73_4002"/>
<dbReference type="InterPro" id="IPR006059">
    <property type="entry name" value="SBP"/>
</dbReference>
<dbReference type="Proteomes" id="UP000031521">
    <property type="component" value="Chromosome"/>
</dbReference>
<evidence type="ECO:0000313" key="6">
    <source>
        <dbReference type="Proteomes" id="UP000031521"/>
    </source>
</evidence>
<dbReference type="SUPFAM" id="SSF53850">
    <property type="entry name" value="Periplasmic binding protein-like II"/>
    <property type="match status" value="1"/>
</dbReference>
<dbReference type="GO" id="GO:0042956">
    <property type="term" value="P:maltodextrin transmembrane transport"/>
    <property type="evidence" value="ECO:0007669"/>
    <property type="project" value="TreeGrafter"/>
</dbReference>
<proteinExistence type="inferred from homology"/>
<evidence type="ECO:0000256" key="4">
    <source>
        <dbReference type="SAM" id="SignalP"/>
    </source>
</evidence>
<dbReference type="EMBL" id="CP004393">
    <property type="protein sequence ID" value="AJE48717.1"/>
    <property type="molecule type" value="Genomic_DNA"/>
</dbReference>
<feature type="chain" id="PRO_5002101951" evidence="4">
    <location>
        <begin position="27"/>
        <end position="407"/>
    </location>
</feature>
<keyword evidence="6" id="KW-1185">Reference proteome</keyword>
<evidence type="ECO:0000256" key="1">
    <source>
        <dbReference type="ARBA" id="ARBA00008520"/>
    </source>
</evidence>
<keyword evidence="2" id="KW-0813">Transport</keyword>
<dbReference type="GO" id="GO:0055052">
    <property type="term" value="C:ATP-binding cassette (ABC) transporter complex, substrate-binding subunit-containing"/>
    <property type="evidence" value="ECO:0007669"/>
    <property type="project" value="TreeGrafter"/>
</dbReference>